<comment type="caution">
    <text evidence="1">The sequence shown here is derived from an EMBL/GenBank/DDBJ whole genome shotgun (WGS) entry which is preliminary data.</text>
</comment>
<protein>
    <submittedName>
        <fullName evidence="1">Uncharacterized protein</fullName>
    </submittedName>
</protein>
<accession>A0A7C5DDV6</accession>
<sequence>MAFRMVLRIDNNCCSAEVNPITGTRLHITPCGFIEFDPGASATLSFKANHPNGFASFNFSVKPGTRPEITEASAYGLVSTLSVDTKNPAPPAYAYTKPTITSSYSESFGVGELLDNCTRAAFSEALHVWTKTTDGYGRLWHLDAFDHDAFALSPTP</sequence>
<reference evidence="1" key="1">
    <citation type="journal article" date="2020" name="mSystems">
        <title>Genome- and Community-Level Interaction Insights into Carbon Utilization and Element Cycling Functions of Hydrothermarchaeota in Hydrothermal Sediment.</title>
        <authorList>
            <person name="Zhou Z."/>
            <person name="Liu Y."/>
            <person name="Xu W."/>
            <person name="Pan J."/>
            <person name="Luo Z.H."/>
            <person name="Li M."/>
        </authorList>
    </citation>
    <scope>NUCLEOTIDE SEQUENCE [LARGE SCALE GENOMIC DNA]</scope>
    <source>
        <strain evidence="1">HyVt-633</strain>
    </source>
</reference>
<dbReference type="Proteomes" id="UP000886058">
    <property type="component" value="Unassembled WGS sequence"/>
</dbReference>
<evidence type="ECO:0000313" key="1">
    <source>
        <dbReference type="EMBL" id="HHE31837.1"/>
    </source>
</evidence>
<proteinExistence type="predicted"/>
<name>A0A7C5DDV6_9CHLB</name>
<organism evidence="1">
    <name type="scientific">Chlorobaculum parvum</name>
    <dbReference type="NCBI Taxonomy" id="274539"/>
    <lineage>
        <taxon>Bacteria</taxon>
        <taxon>Pseudomonadati</taxon>
        <taxon>Chlorobiota</taxon>
        <taxon>Chlorobiia</taxon>
        <taxon>Chlorobiales</taxon>
        <taxon>Chlorobiaceae</taxon>
        <taxon>Chlorobaculum</taxon>
    </lineage>
</organism>
<gene>
    <name evidence="1" type="ORF">ENL07_04215</name>
</gene>
<dbReference type="EMBL" id="DRSQ01000088">
    <property type="protein sequence ID" value="HHE31837.1"/>
    <property type="molecule type" value="Genomic_DNA"/>
</dbReference>
<dbReference type="AlphaFoldDB" id="A0A7C5DDV6"/>